<dbReference type="EMBL" id="LHPF02000014">
    <property type="protein sequence ID" value="PSC71644.1"/>
    <property type="molecule type" value="Genomic_DNA"/>
</dbReference>
<comment type="caution">
    <text evidence="1">The sequence shown here is derived from an EMBL/GenBank/DDBJ whole genome shotgun (WGS) entry which is preliminary data.</text>
</comment>
<organism evidence="1 2">
    <name type="scientific">Micractinium conductrix</name>
    <dbReference type="NCBI Taxonomy" id="554055"/>
    <lineage>
        <taxon>Eukaryota</taxon>
        <taxon>Viridiplantae</taxon>
        <taxon>Chlorophyta</taxon>
        <taxon>core chlorophytes</taxon>
        <taxon>Trebouxiophyceae</taxon>
        <taxon>Chlorellales</taxon>
        <taxon>Chlorellaceae</taxon>
        <taxon>Chlorella clade</taxon>
        <taxon>Micractinium</taxon>
    </lineage>
</organism>
<keyword evidence="1" id="KW-0808">Transferase</keyword>
<dbReference type="AlphaFoldDB" id="A0A2P6VC34"/>
<keyword evidence="1" id="KW-0418">Kinase</keyword>
<dbReference type="GO" id="GO:0016301">
    <property type="term" value="F:kinase activity"/>
    <property type="evidence" value="ECO:0007669"/>
    <property type="project" value="UniProtKB-KW"/>
</dbReference>
<protein>
    <submittedName>
        <fullName evidence="1">CDK-activating kinase assembly factor MAT1</fullName>
    </submittedName>
</protein>
<keyword evidence="2" id="KW-1185">Reference proteome</keyword>
<proteinExistence type="predicted"/>
<accession>A0A2P6VC34</accession>
<evidence type="ECO:0000313" key="1">
    <source>
        <dbReference type="EMBL" id="PSC71644.1"/>
    </source>
</evidence>
<name>A0A2P6VC34_9CHLO</name>
<gene>
    <name evidence="1" type="ORF">C2E20_5165</name>
</gene>
<sequence>MEEKVAEYRRANADSIVRNDALRAEELRRRVAASEEGAGIAGLSGTAAAFHEGQEAEPQQGMEYTAALPEAAAAALGTGPAPLPMGAAGADGNLAAGGQALAGDAWLAMALASGWRQDMPRRKALEQAFGSALVF</sequence>
<reference evidence="1 2" key="1">
    <citation type="journal article" date="2018" name="Plant J.">
        <title>Genome sequences of Chlorella sorokiniana UTEX 1602 and Micractinium conductrix SAG 241.80: implications to maltose excretion by a green alga.</title>
        <authorList>
            <person name="Arriola M.B."/>
            <person name="Velmurugan N."/>
            <person name="Zhang Y."/>
            <person name="Plunkett M.H."/>
            <person name="Hondzo H."/>
            <person name="Barney B.M."/>
        </authorList>
    </citation>
    <scope>NUCLEOTIDE SEQUENCE [LARGE SCALE GENOMIC DNA]</scope>
    <source>
        <strain evidence="1 2">SAG 241.80</strain>
    </source>
</reference>
<evidence type="ECO:0000313" key="2">
    <source>
        <dbReference type="Proteomes" id="UP000239649"/>
    </source>
</evidence>
<dbReference type="Proteomes" id="UP000239649">
    <property type="component" value="Unassembled WGS sequence"/>
</dbReference>